<protein>
    <submittedName>
        <fullName evidence="1">Uncharacterized protein</fullName>
    </submittedName>
</protein>
<evidence type="ECO:0000313" key="2">
    <source>
        <dbReference type="Proteomes" id="UP000821865"/>
    </source>
</evidence>
<keyword evidence="2" id="KW-1185">Reference proteome</keyword>
<comment type="caution">
    <text evidence="1">The sequence shown here is derived from an EMBL/GenBank/DDBJ whole genome shotgun (WGS) entry which is preliminary data.</text>
</comment>
<dbReference type="Proteomes" id="UP000821865">
    <property type="component" value="Chromosome 8"/>
</dbReference>
<accession>A0ACB8C8W7</accession>
<dbReference type="EMBL" id="CM023477">
    <property type="protein sequence ID" value="KAH7937358.1"/>
    <property type="molecule type" value="Genomic_DNA"/>
</dbReference>
<sequence>MSSSEHAQCDHHPRLDAAQRCLQSAMRWEHTQVNGLLSQHGIAYLAVSFGREAGFGGTVFSHPVAYSAVDGAGKSEGSRSNFPYRPADDDTALQRAYSAYTAWRLIGKLNADYWSSAEMALERCLVEFFALQAKRAGGTLTVSQNDTIKKYDKCAPITLINYMNSNYNGSLVRFLRGHTDFFVFTSYNKVCLQPHFDAVSILANPNNLDIVQFFLDLLQKIGATREQPCSVHILSKYIQYMDHDARLFLHKMYANSLNIFFTLNVTHFHVTSPDRGFVFLRRPVAASNCIAAHLRKCLHKSNAFSCSSGLNMEQLQHEGTTTWLPDLKQYFSDRARTKLNDVLNSYPNIFKWQPREKVWLRKKYEKWNDTWSSAEELLLAVHFMELLKDIGAVSSNPICFNYILCSTKSVPQECSAYLKRVFPGIDLIDLFHLHPDKFDLSTVNCVSLKCGREEVETKRCPELLSAYYAAKLLKYAPNLTPDLLSICAEQAPKAVRTYCGSTVRHRLHTVLDSGQELLANGAIDCTQPIDMIKSVCGTPVFGANKNKGSGKSKYSASKSAVSVPEEASTSSSRKEKQAPVLASAIQPERNMPNLRAPIADVPVPAAGSLTPSESLKPHYRWPKPGSQSEPKECMASSGTLVRSHSLVLIPASHSMELLSQETSGENCVPELGKNDSRKSATMKRSSSLVCLALNNSADSATKLLGDNAEAQKNSSCVQLCGNAAEISALSTSLESTSSLAECKKQSQEQTSTVDENVEEANDADVIDDDPDSSPDYVYSKMESVLSEFIKKRLEATVRQSMSVAELNLQSGLWQMLTIHERDWPVHDLMASCVPLVDDEELASYLKPGAEARFRRFVRQRPGYFHYDSERDSVGVAKDSPNAAAEGWLAKYLALRISEGCNEVGAEASDRCKSALPTCMAAHLNTIYGGSWALFCKTHSSDFALGESGLALLTVGYHERSIASCIREEGLVSFFIDLLHKIGATEGQPCNVHMLTKYLHFMGSGERKLLHENYRDNLNVFFLLNPANFATTRVERGSVFLKNHDPHYAAALFIRQQLQIQCASAVSLEELALRAKYSSLPVAQLFFGVDTAVRKVREIVLRYPSLFHMDEKGEKVRLRDEYPPDARWNADTELLAVAYFIDILKGIDATSPSRAICFNYIVCAANAAPQSCKNYLDILYPGLEVIGLFHLHPGIFDLSSVNRVSLIQTTEAPETTTAEQCSEHLIEKQAVEYAATLIKHVRHLTPDLFGCCLESLSRNVREYCRAPVKGRLQSIIESGRAALAAHSLRTGITATAQASTQTAMEPTSLPSIPAKEATENKKPTHLSSQKAEVEKQIENRAAAAAALRRESAAEPYVSEAQSDIVLVTKANNRASATSLVNANNAVPSNAQKAQNCGVVGAKAATQAVATPLRKMGAAQPSSKKCEVRVAINSKKETASASFGKASPSVHEALTNVILGKNGKRKARKRAAVVLPSKVDATQPNDPKAEVKTVAVEQAAAASVGEARAACVNGRHPGSLVNSPSGETNPAAGATKECAQTALSIGTDPPGGGSEEKLWAVLERLATLSPSDLKREAKKSPSKNADQLSAREATKITVEVTRMTICKVDCP</sequence>
<gene>
    <name evidence="1" type="ORF">HPB49_011076</name>
</gene>
<name>A0ACB8C8W7_DERSI</name>
<proteinExistence type="predicted"/>
<evidence type="ECO:0000313" key="1">
    <source>
        <dbReference type="EMBL" id="KAH7937358.1"/>
    </source>
</evidence>
<reference evidence="1" key="1">
    <citation type="submission" date="2020-05" db="EMBL/GenBank/DDBJ databases">
        <title>Large-scale comparative analyses of tick genomes elucidate their genetic diversity and vector capacities.</title>
        <authorList>
            <person name="Jia N."/>
            <person name="Wang J."/>
            <person name="Shi W."/>
            <person name="Du L."/>
            <person name="Sun Y."/>
            <person name="Zhan W."/>
            <person name="Jiang J."/>
            <person name="Wang Q."/>
            <person name="Zhang B."/>
            <person name="Ji P."/>
            <person name="Sakyi L.B."/>
            <person name="Cui X."/>
            <person name="Yuan T."/>
            <person name="Jiang B."/>
            <person name="Yang W."/>
            <person name="Lam T.T.-Y."/>
            <person name="Chang Q."/>
            <person name="Ding S."/>
            <person name="Wang X."/>
            <person name="Zhu J."/>
            <person name="Ruan X."/>
            <person name="Zhao L."/>
            <person name="Wei J."/>
            <person name="Que T."/>
            <person name="Du C."/>
            <person name="Cheng J."/>
            <person name="Dai P."/>
            <person name="Han X."/>
            <person name="Huang E."/>
            <person name="Gao Y."/>
            <person name="Liu J."/>
            <person name="Shao H."/>
            <person name="Ye R."/>
            <person name="Li L."/>
            <person name="Wei W."/>
            <person name="Wang X."/>
            <person name="Wang C."/>
            <person name="Yang T."/>
            <person name="Huo Q."/>
            <person name="Li W."/>
            <person name="Guo W."/>
            <person name="Chen H."/>
            <person name="Zhou L."/>
            <person name="Ni X."/>
            <person name="Tian J."/>
            <person name="Zhou Y."/>
            <person name="Sheng Y."/>
            <person name="Liu T."/>
            <person name="Pan Y."/>
            <person name="Xia L."/>
            <person name="Li J."/>
            <person name="Zhao F."/>
            <person name="Cao W."/>
        </authorList>
    </citation>
    <scope>NUCLEOTIDE SEQUENCE</scope>
    <source>
        <strain evidence="1">Dsil-2018</strain>
    </source>
</reference>
<organism evidence="1 2">
    <name type="scientific">Dermacentor silvarum</name>
    <name type="common">Tick</name>
    <dbReference type="NCBI Taxonomy" id="543639"/>
    <lineage>
        <taxon>Eukaryota</taxon>
        <taxon>Metazoa</taxon>
        <taxon>Ecdysozoa</taxon>
        <taxon>Arthropoda</taxon>
        <taxon>Chelicerata</taxon>
        <taxon>Arachnida</taxon>
        <taxon>Acari</taxon>
        <taxon>Parasitiformes</taxon>
        <taxon>Ixodida</taxon>
        <taxon>Ixodoidea</taxon>
        <taxon>Ixodidae</taxon>
        <taxon>Rhipicephalinae</taxon>
        <taxon>Dermacentor</taxon>
    </lineage>
</organism>